<feature type="region of interest" description="Disordered" evidence="1">
    <location>
        <begin position="1"/>
        <end position="49"/>
    </location>
</feature>
<evidence type="ECO:0000313" key="3">
    <source>
        <dbReference type="Proteomes" id="UP001342314"/>
    </source>
</evidence>
<feature type="compositionally biased region" description="Basic residues" evidence="1">
    <location>
        <begin position="823"/>
        <end position="834"/>
    </location>
</feature>
<feature type="compositionally biased region" description="Polar residues" evidence="1">
    <location>
        <begin position="985"/>
        <end position="1007"/>
    </location>
</feature>
<gene>
    <name evidence="2" type="ORF">Rhopal_005266-T1</name>
</gene>
<feature type="compositionally biased region" description="Low complexity" evidence="1">
    <location>
        <begin position="93"/>
        <end position="106"/>
    </location>
</feature>
<feature type="compositionally biased region" description="Acidic residues" evidence="1">
    <location>
        <begin position="770"/>
        <end position="779"/>
    </location>
</feature>
<keyword evidence="3" id="KW-1185">Reference proteome</keyword>
<feature type="region of interest" description="Disordered" evidence="1">
    <location>
        <begin position="320"/>
        <end position="350"/>
    </location>
</feature>
<feature type="compositionally biased region" description="Basic and acidic residues" evidence="1">
    <location>
        <begin position="752"/>
        <end position="763"/>
    </location>
</feature>
<feature type="region of interest" description="Disordered" evidence="1">
    <location>
        <begin position="695"/>
        <end position="842"/>
    </location>
</feature>
<dbReference type="AlphaFoldDB" id="A0AAV5GHV0"/>
<feature type="region of interest" description="Disordered" evidence="1">
    <location>
        <begin position="1097"/>
        <end position="1141"/>
    </location>
</feature>
<feature type="compositionally biased region" description="Low complexity" evidence="1">
    <location>
        <begin position="806"/>
        <end position="822"/>
    </location>
</feature>
<feature type="region of interest" description="Disordered" evidence="1">
    <location>
        <begin position="437"/>
        <end position="460"/>
    </location>
</feature>
<proteinExistence type="predicted"/>
<feature type="region of interest" description="Disordered" evidence="1">
    <location>
        <begin position="522"/>
        <end position="541"/>
    </location>
</feature>
<feature type="compositionally biased region" description="Acidic residues" evidence="1">
    <location>
        <begin position="739"/>
        <end position="751"/>
    </location>
</feature>
<feature type="region of interest" description="Disordered" evidence="1">
    <location>
        <begin position="84"/>
        <end position="160"/>
    </location>
</feature>
<reference evidence="2 3" key="1">
    <citation type="submission" date="2021-12" db="EMBL/GenBank/DDBJ databases">
        <title>High titer production of polyol ester of fatty acids by Rhodotorula paludigena BS15 towards product separation-free biomass refinery.</title>
        <authorList>
            <person name="Mano J."/>
            <person name="Ono H."/>
            <person name="Tanaka T."/>
            <person name="Naito K."/>
            <person name="Sushida H."/>
            <person name="Ike M."/>
            <person name="Tokuyasu K."/>
            <person name="Kitaoka M."/>
        </authorList>
    </citation>
    <scope>NUCLEOTIDE SEQUENCE [LARGE SCALE GENOMIC DNA]</scope>
    <source>
        <strain evidence="2 3">BS15</strain>
    </source>
</reference>
<feature type="compositionally biased region" description="Basic residues" evidence="1">
    <location>
        <begin position="129"/>
        <end position="140"/>
    </location>
</feature>
<feature type="compositionally biased region" description="Low complexity" evidence="1">
    <location>
        <begin position="786"/>
        <end position="799"/>
    </location>
</feature>
<feature type="compositionally biased region" description="Basic residues" evidence="1">
    <location>
        <begin position="702"/>
        <end position="723"/>
    </location>
</feature>
<feature type="region of interest" description="Disordered" evidence="1">
    <location>
        <begin position="955"/>
        <end position="1011"/>
    </location>
</feature>
<comment type="caution">
    <text evidence="2">The sequence shown here is derived from an EMBL/GenBank/DDBJ whole genome shotgun (WGS) entry which is preliminary data.</text>
</comment>
<protein>
    <submittedName>
        <fullName evidence="2">Uncharacterized protein</fullName>
    </submittedName>
</protein>
<accession>A0AAV5GHV0</accession>
<sequence length="1171" mass="122464">MPPAAARDATHAEGQHALGIAPGPAPRPVGSSAPLARSVSGGHIAGPGAGGFAGAGTAGAARAGHARQHSAGSVSAAAAGPQPVLLRPPLMRPSASATSPPAASFPGGQHWSGPAQVPQGAAPSVGSSGRRKSSGAHHLPKQQPQQPPQPPQLDEADPRSWSVASMRIRSDFFIKLLKDLSQKGAFQIELELQMTETMPRLQRVGLPVTPETLAQYAPDMVVLPGCAPKHYLQAFDLWRNWTYRLDVTTFPICGSLVVSFLLDCVPEADRRRTVELLELYRRSTIIGFLPNPHRPRAAFKVPKMSATDWTSWDSASASASAAAAPPPAVPSERALGKRRAHDEPASSGLATAQTLEQQRREADFAAAQRAAAAATETNARAAAAVASAQVPSGDAVFQQQLQRLGAKAAPVAPVAVQPAPAQRQQPAPVAIAPQPTAAVPVHPKPSQRPSKRPRKSAHLSEAARLALAEQREDTDFWHAAAGIDAALAKLAAAQVEHAQRVPPVDSPLHAVWKERLEASRASPWVNGQAPPPSTAADEAPLKPTSPYGDFVPSCVPVDFARAPELLRDPVTRDPLDVLRPFPGYPPPPYIGRTTAVPCPPTEAEAAHPPVQLTPAPFLPYPDALRPLTDATRAKTFTFAAELVQHVDKKIPRGADGAEGALPAGDALERARKDALVKLLRDSFLAGKMTALPEVAEPEQAQKSRRLVSKFKRRERKRAKKAKKAEKAAAAAAGKAMAEEKEDVLDLVDSEEDPARGAAEKDEQAMQVDEPAVDEADEAVLSEKAKAPAASTPALPAKAATHPPRPSLAASSAASAPAVPSARPRAKSNTMHRRPSVSGPNVHPLAQIYASQPEALRHLMRGKAADIRGIPSDARANALAAVTAQLSPATRTVGLRTPRLSHAGSPMLNSPPLVPLPEHKAVGGDVDMLDLGKSRGGTAEPALPTGVTALGVTLESPAETSAAPQPAAAAPGDKPARASPVESRDPSTTFDNNVPPSAVIASSTSSPATERPASSVAVGGAVAAVARAVRPASVDRARSASAPGPSVEASTPLAMKAARRPRHCKRCGRNDCPGRGKRELCVHADELSSRASVVSTVESVAAGGDKGKGRAESDDEDEPVAVPAKRGRFEPASGTHLRPHPLRNIPHHWLAASMPYRPFDPRPTGPKRQKAS</sequence>
<dbReference type="Proteomes" id="UP001342314">
    <property type="component" value="Unassembled WGS sequence"/>
</dbReference>
<feature type="compositionally biased region" description="Low complexity" evidence="1">
    <location>
        <begin position="956"/>
        <end position="972"/>
    </location>
</feature>
<evidence type="ECO:0000313" key="2">
    <source>
        <dbReference type="EMBL" id="GJN92236.1"/>
    </source>
</evidence>
<dbReference type="EMBL" id="BQKY01000010">
    <property type="protein sequence ID" value="GJN92236.1"/>
    <property type="molecule type" value="Genomic_DNA"/>
</dbReference>
<evidence type="ECO:0000256" key="1">
    <source>
        <dbReference type="SAM" id="MobiDB-lite"/>
    </source>
</evidence>
<organism evidence="2 3">
    <name type="scientific">Rhodotorula paludigena</name>
    <dbReference type="NCBI Taxonomy" id="86838"/>
    <lineage>
        <taxon>Eukaryota</taxon>
        <taxon>Fungi</taxon>
        <taxon>Dikarya</taxon>
        <taxon>Basidiomycota</taxon>
        <taxon>Pucciniomycotina</taxon>
        <taxon>Microbotryomycetes</taxon>
        <taxon>Sporidiobolales</taxon>
        <taxon>Sporidiobolaceae</taxon>
        <taxon>Rhodotorula</taxon>
    </lineage>
</organism>
<name>A0AAV5GHV0_9BASI</name>